<comment type="caution">
    <text evidence="1">The sequence shown here is derived from an EMBL/GenBank/DDBJ whole genome shotgun (WGS) entry which is preliminary data.</text>
</comment>
<dbReference type="Proteomes" id="UP000293342">
    <property type="component" value="Unassembled WGS sequence"/>
</dbReference>
<dbReference type="RefSeq" id="WP_131512802.1">
    <property type="nucleotide sequence ID" value="NZ_SJKD01000001.1"/>
</dbReference>
<evidence type="ECO:0000313" key="2">
    <source>
        <dbReference type="Proteomes" id="UP000293342"/>
    </source>
</evidence>
<dbReference type="AlphaFoldDB" id="A0A4R0K7L9"/>
<organism evidence="1 2">
    <name type="scientific">Kribbella capetownensis</name>
    <dbReference type="NCBI Taxonomy" id="1572659"/>
    <lineage>
        <taxon>Bacteria</taxon>
        <taxon>Bacillati</taxon>
        <taxon>Actinomycetota</taxon>
        <taxon>Actinomycetes</taxon>
        <taxon>Propionibacteriales</taxon>
        <taxon>Kribbellaceae</taxon>
        <taxon>Kribbella</taxon>
    </lineage>
</organism>
<evidence type="ECO:0000313" key="1">
    <source>
        <dbReference type="EMBL" id="TCC53898.1"/>
    </source>
</evidence>
<dbReference type="InterPro" id="IPR011335">
    <property type="entry name" value="Restrct_endonuc-II-like"/>
</dbReference>
<accession>A0A4R0K7L9</accession>
<keyword evidence="2" id="KW-1185">Reference proteome</keyword>
<sequence length="291" mass="31077">MASVVEALARLGGSATWAELARATTPGALKAAVERGEVERLARGIYGLPSLGADRLAALAYDGVVSHLSAAAAWNLPLLVRPEKPHITVPVHRRPRPGRPVVMHWAAVSSDERLSRVTSLLRTVVDCARILPFGEALAVADAALATGRLTQDELEAAVTAMRGPGRPNAVRIAAAATGHAESFLESMLRSLLLVEGIDGFEPQLLVDTGGATPRVDLGHRSARIALEAEGYEFHGSASAFAADCRRYDDLVTAGWLVLRFTYQQVIGDPRWVIGTVRSTVTQRLAAANDRR</sequence>
<dbReference type="OrthoDB" id="4310518at2"/>
<proteinExistence type="predicted"/>
<name>A0A4R0K7L9_9ACTN</name>
<protein>
    <recommendedName>
        <fullName evidence="3">DUF559 domain-containing protein</fullName>
    </recommendedName>
</protein>
<dbReference type="SUPFAM" id="SSF52980">
    <property type="entry name" value="Restriction endonuclease-like"/>
    <property type="match status" value="1"/>
</dbReference>
<dbReference type="EMBL" id="SJKD01000001">
    <property type="protein sequence ID" value="TCC53898.1"/>
    <property type="molecule type" value="Genomic_DNA"/>
</dbReference>
<gene>
    <name evidence="1" type="ORF">E0H75_09605</name>
</gene>
<reference evidence="1 2" key="1">
    <citation type="submission" date="2019-02" db="EMBL/GenBank/DDBJ databases">
        <title>Kribbella capetownensis sp. nov. and Kribbella speibonae sp. nov., isolated from soil.</title>
        <authorList>
            <person name="Curtis S.M."/>
            <person name="Norton I."/>
            <person name="Everest G.J."/>
            <person name="Meyers P.R."/>
        </authorList>
    </citation>
    <scope>NUCLEOTIDE SEQUENCE [LARGE SCALE GENOMIC DNA]</scope>
    <source>
        <strain evidence="1 2">YM53</strain>
    </source>
</reference>
<evidence type="ECO:0008006" key="3">
    <source>
        <dbReference type="Google" id="ProtNLM"/>
    </source>
</evidence>